<dbReference type="InterPro" id="IPR025392">
    <property type="entry name" value="DUF4124"/>
</dbReference>
<dbReference type="EMBL" id="BMYD01000004">
    <property type="protein sequence ID" value="GHA85478.1"/>
    <property type="molecule type" value="Genomic_DNA"/>
</dbReference>
<reference evidence="2" key="2">
    <citation type="submission" date="2020-09" db="EMBL/GenBank/DDBJ databases">
        <authorList>
            <person name="Sun Q."/>
            <person name="Kim S."/>
        </authorList>
    </citation>
    <scope>NUCLEOTIDE SEQUENCE</scope>
    <source>
        <strain evidence="2">KCTC 23077</strain>
    </source>
</reference>
<sequence length="152" mass="15606">MLESGKAVPRSPIMSCAAPRFPLLPLCGVALGLLVSLPVSAAKVYQWKDAQGVTHYTDLPPAGQHTTRTVGAKTATPAIAAKPAVNANCTNARGNLKVLEGNAPVGIDADKDGKPDSMMSPEQRAAQLQLAKAAIEVHCEASPISASAKKAG</sequence>
<gene>
    <name evidence="2" type="ORF">GCM10007067_24350</name>
</gene>
<evidence type="ECO:0000259" key="1">
    <source>
        <dbReference type="Pfam" id="PF13511"/>
    </source>
</evidence>
<dbReference type="AlphaFoldDB" id="A0A918WAX2"/>
<keyword evidence="3" id="KW-1185">Reference proteome</keyword>
<protein>
    <recommendedName>
        <fullName evidence="1">DUF4124 domain-containing protein</fullName>
    </recommendedName>
</protein>
<evidence type="ECO:0000313" key="3">
    <source>
        <dbReference type="Proteomes" id="UP000646426"/>
    </source>
</evidence>
<dbReference type="Proteomes" id="UP000646426">
    <property type="component" value="Unassembled WGS sequence"/>
</dbReference>
<proteinExistence type="predicted"/>
<comment type="caution">
    <text evidence="2">The sequence shown here is derived from an EMBL/GenBank/DDBJ whole genome shotgun (WGS) entry which is preliminary data.</text>
</comment>
<feature type="domain" description="DUF4124" evidence="1">
    <location>
        <begin position="32"/>
        <end position="84"/>
    </location>
</feature>
<evidence type="ECO:0000313" key="2">
    <source>
        <dbReference type="EMBL" id="GHA85478.1"/>
    </source>
</evidence>
<reference evidence="2" key="1">
    <citation type="journal article" date="2014" name="Int. J. Syst. Evol. Microbiol.">
        <title>Complete genome sequence of Corynebacterium casei LMG S-19264T (=DSM 44701T), isolated from a smear-ripened cheese.</title>
        <authorList>
            <consortium name="US DOE Joint Genome Institute (JGI-PGF)"/>
            <person name="Walter F."/>
            <person name="Albersmeier A."/>
            <person name="Kalinowski J."/>
            <person name="Ruckert C."/>
        </authorList>
    </citation>
    <scope>NUCLEOTIDE SEQUENCE</scope>
    <source>
        <strain evidence="2">KCTC 23077</strain>
    </source>
</reference>
<name>A0A918WAX2_9GAMM</name>
<accession>A0A918WAX2</accession>
<dbReference type="Pfam" id="PF13511">
    <property type="entry name" value="DUF4124"/>
    <property type="match status" value="1"/>
</dbReference>
<organism evidence="2 3">
    <name type="scientific">Cognatilysobacter bugurensis</name>
    <dbReference type="NCBI Taxonomy" id="543356"/>
    <lineage>
        <taxon>Bacteria</taxon>
        <taxon>Pseudomonadati</taxon>
        <taxon>Pseudomonadota</taxon>
        <taxon>Gammaproteobacteria</taxon>
        <taxon>Lysobacterales</taxon>
        <taxon>Lysobacteraceae</taxon>
        <taxon>Cognatilysobacter</taxon>
    </lineage>
</organism>